<dbReference type="Gene3D" id="2.40.10.10">
    <property type="entry name" value="Trypsin-like serine proteases"/>
    <property type="match status" value="2"/>
</dbReference>
<dbReference type="SMART" id="SM00020">
    <property type="entry name" value="Tryp_SPc"/>
    <property type="match status" value="1"/>
</dbReference>
<accession>A0ABM0INN4</accession>
<evidence type="ECO:0000313" key="5">
    <source>
        <dbReference type="RefSeq" id="XP_004704218.1"/>
    </source>
</evidence>
<sequence length="465" mass="51299">MARPQGTRHRDHTFTEAGHEQRPRGPDPRDAGSSGSGNHWGAPPEPKPRPLPAAPRHSTRMEPWRRTRACGQGFPSLGPSVPIHGCAVFLLLLLRLTGCLGVGEARDALPPSALAHPVPDGPRPRVARQGPTTPAATTTPVITTPITQVAAPTPQVADPTPQVADPDHSGRNFTNHTSDFLPACGFSFEEDPTLRDSLAMTRRWPWIVSVRANGTHICTGTLIAPQWVLVVAHCLVQRNVAYSVLMGSSVIDQPVKYAHSVPVGQVIVNSRYRPRRYWSWIGKANNIGLLKLQSMFKYSQYIWPICLPGLDFEVKEGSICTVIGWGHDSINGKGPQFQSLQEKEVTIMSNKECEQFYHRFSKIPTIVRIINSQMICAEDSQRESFCYEKTGEPLLCPVEKTWYLVGLVSWGPGCDKSDAPPIYLQVSAYQQWIWDRLNGQPLAVPAPPRALLLLLPLPLSLLATL</sequence>
<feature type="region of interest" description="Disordered" evidence="2">
    <location>
        <begin position="1"/>
        <end position="63"/>
    </location>
</feature>
<evidence type="ECO:0000259" key="3">
    <source>
        <dbReference type="PROSITE" id="PS50240"/>
    </source>
</evidence>
<dbReference type="PANTHER" id="PTHR24253">
    <property type="entry name" value="TRANSMEMBRANE PROTEASE SERINE"/>
    <property type="match status" value="1"/>
</dbReference>
<dbReference type="PROSITE" id="PS50240">
    <property type="entry name" value="TRYPSIN_DOM"/>
    <property type="match status" value="1"/>
</dbReference>
<reference evidence="5" key="1">
    <citation type="submission" date="2025-08" db="UniProtKB">
        <authorList>
            <consortium name="RefSeq"/>
        </authorList>
    </citation>
    <scope>IDENTIFICATION</scope>
</reference>
<dbReference type="PANTHER" id="PTHR24253:SF35">
    <property type="entry name" value="THREONINE PROTEASE PRSS50-RELATED"/>
    <property type="match status" value="1"/>
</dbReference>
<dbReference type="CDD" id="cd00190">
    <property type="entry name" value="Tryp_SPc"/>
    <property type="match status" value="1"/>
</dbReference>
<gene>
    <name evidence="5" type="primary">PRSS50</name>
</gene>
<evidence type="ECO:0000313" key="4">
    <source>
        <dbReference type="Proteomes" id="UP000694863"/>
    </source>
</evidence>
<dbReference type="InterPro" id="IPR009003">
    <property type="entry name" value="Peptidase_S1_PA"/>
</dbReference>
<dbReference type="RefSeq" id="XP_004704218.1">
    <property type="nucleotide sequence ID" value="XM_004704161.2"/>
</dbReference>
<feature type="region of interest" description="Disordered" evidence="2">
    <location>
        <begin position="113"/>
        <end position="139"/>
    </location>
</feature>
<keyword evidence="1" id="KW-1015">Disulfide bond</keyword>
<dbReference type="InterPro" id="IPR043504">
    <property type="entry name" value="Peptidase_S1_PA_chymotrypsin"/>
</dbReference>
<dbReference type="Pfam" id="PF00089">
    <property type="entry name" value="Trypsin"/>
    <property type="match status" value="1"/>
</dbReference>
<evidence type="ECO:0000256" key="1">
    <source>
        <dbReference type="ARBA" id="ARBA00023157"/>
    </source>
</evidence>
<feature type="compositionally biased region" description="Basic residues" evidence="2">
    <location>
        <begin position="1"/>
        <end position="11"/>
    </location>
</feature>
<feature type="compositionally biased region" description="Basic and acidic residues" evidence="2">
    <location>
        <begin position="12"/>
        <end position="30"/>
    </location>
</feature>
<keyword evidence="4" id="KW-1185">Reference proteome</keyword>
<dbReference type="GeneID" id="101646574"/>
<organism evidence="4 5">
    <name type="scientific">Echinops telfairi</name>
    <name type="common">Lesser hedgehog tenrec</name>
    <dbReference type="NCBI Taxonomy" id="9371"/>
    <lineage>
        <taxon>Eukaryota</taxon>
        <taxon>Metazoa</taxon>
        <taxon>Chordata</taxon>
        <taxon>Craniata</taxon>
        <taxon>Vertebrata</taxon>
        <taxon>Euteleostomi</taxon>
        <taxon>Mammalia</taxon>
        <taxon>Eutheria</taxon>
        <taxon>Afrotheria</taxon>
        <taxon>Tenrecidae</taxon>
        <taxon>Tenrecinae</taxon>
        <taxon>Echinops</taxon>
    </lineage>
</organism>
<dbReference type="GO" id="GO:0008233">
    <property type="term" value="F:peptidase activity"/>
    <property type="evidence" value="ECO:0007669"/>
    <property type="project" value="UniProtKB-KW"/>
</dbReference>
<dbReference type="InterPro" id="IPR001254">
    <property type="entry name" value="Trypsin_dom"/>
</dbReference>
<feature type="domain" description="Peptidase S1" evidence="3">
    <location>
        <begin position="193"/>
        <end position="438"/>
    </location>
</feature>
<feature type="compositionally biased region" description="Pro residues" evidence="2">
    <location>
        <begin position="43"/>
        <end position="53"/>
    </location>
</feature>
<proteinExistence type="predicted"/>
<keyword evidence="5" id="KW-0378">Hydrolase</keyword>
<protein>
    <submittedName>
        <fullName evidence="5">Probable threonine protease PRSS50</fullName>
    </submittedName>
</protein>
<evidence type="ECO:0000256" key="2">
    <source>
        <dbReference type="SAM" id="MobiDB-lite"/>
    </source>
</evidence>
<dbReference type="Proteomes" id="UP000694863">
    <property type="component" value="Unplaced"/>
</dbReference>
<name>A0ABM0INN4_ECHTE</name>
<dbReference type="SUPFAM" id="SSF50494">
    <property type="entry name" value="Trypsin-like serine proteases"/>
    <property type="match status" value="1"/>
</dbReference>
<dbReference type="GO" id="GO:0006508">
    <property type="term" value="P:proteolysis"/>
    <property type="evidence" value="ECO:0007669"/>
    <property type="project" value="UniProtKB-KW"/>
</dbReference>
<keyword evidence="5" id="KW-0645">Protease</keyword>